<evidence type="ECO:0000313" key="9">
    <source>
        <dbReference type="EMBL" id="KAG0671565.1"/>
    </source>
</evidence>
<dbReference type="Gene3D" id="1.10.8.100">
    <property type="entry name" value="Ribosomal RNA adenine dimethylase-like, domain 2"/>
    <property type="match status" value="1"/>
</dbReference>
<feature type="binding site" evidence="7">
    <location>
        <position position="22"/>
    </location>
    <ligand>
        <name>S-adenosyl-L-methionine</name>
        <dbReference type="ChEBI" id="CHEBI:59789"/>
    </ligand>
</feature>
<dbReference type="PANTHER" id="PTHR11727">
    <property type="entry name" value="DIMETHYLADENOSINE TRANSFERASE"/>
    <property type="match status" value="1"/>
</dbReference>
<reference evidence="9 10" key="1">
    <citation type="submission" date="2020-11" db="EMBL/GenBank/DDBJ databases">
        <title>Kefir isolates.</title>
        <authorList>
            <person name="Marcisauskas S."/>
            <person name="Kim Y."/>
            <person name="Blasche S."/>
        </authorList>
    </citation>
    <scope>NUCLEOTIDE SEQUENCE [LARGE SCALE GENOMIC DNA]</scope>
    <source>
        <strain evidence="9 10">OG2</strain>
    </source>
</reference>
<keyword evidence="3 7" id="KW-0808">Transferase</keyword>
<evidence type="ECO:0000256" key="6">
    <source>
        <dbReference type="ARBA" id="ARBA00024915"/>
    </source>
</evidence>
<dbReference type="EMBL" id="PUHR01000011">
    <property type="protein sequence ID" value="KAG0671565.1"/>
    <property type="molecule type" value="Genomic_DNA"/>
</dbReference>
<evidence type="ECO:0000256" key="7">
    <source>
        <dbReference type="PROSITE-ProRule" id="PRU01026"/>
    </source>
</evidence>
<keyword evidence="10" id="KW-1185">Reference proteome</keyword>
<dbReference type="Proteomes" id="UP000750334">
    <property type="component" value="Unassembled WGS sequence"/>
</dbReference>
<proteinExistence type="inferred from homology"/>
<feature type="binding site" evidence="7">
    <location>
        <position position="76"/>
    </location>
    <ligand>
        <name>S-adenosyl-L-methionine</name>
        <dbReference type="ChEBI" id="CHEBI:59789"/>
    </ligand>
</feature>
<gene>
    <name evidence="9" type="primary">MTF1</name>
    <name evidence="9" type="ORF">C6P45_000397</name>
</gene>
<organism evidence="9 10">
    <name type="scientific">Maudiozyma exigua</name>
    <name type="common">Yeast</name>
    <name type="synonym">Kazachstania exigua</name>
    <dbReference type="NCBI Taxonomy" id="34358"/>
    <lineage>
        <taxon>Eukaryota</taxon>
        <taxon>Fungi</taxon>
        <taxon>Dikarya</taxon>
        <taxon>Ascomycota</taxon>
        <taxon>Saccharomycotina</taxon>
        <taxon>Saccharomycetes</taxon>
        <taxon>Saccharomycetales</taxon>
        <taxon>Saccharomycetaceae</taxon>
        <taxon>Maudiozyma</taxon>
    </lineage>
</organism>
<dbReference type="PANTHER" id="PTHR11727:SF17">
    <property type="entry name" value="DIMETHYLADENOSINE TRANSFERASE 1, MITOCHONDRIAL"/>
    <property type="match status" value="1"/>
</dbReference>
<evidence type="ECO:0000256" key="5">
    <source>
        <dbReference type="ARBA" id="ARBA00022884"/>
    </source>
</evidence>
<keyword evidence="2 7" id="KW-0489">Methyltransferase</keyword>
<dbReference type="AlphaFoldDB" id="A0A9P7BB80"/>
<dbReference type="GO" id="GO:0003723">
    <property type="term" value="F:RNA binding"/>
    <property type="evidence" value="ECO:0007669"/>
    <property type="project" value="UniProtKB-UniRule"/>
</dbReference>
<dbReference type="GO" id="GO:0005759">
    <property type="term" value="C:mitochondrial matrix"/>
    <property type="evidence" value="ECO:0007669"/>
    <property type="project" value="TreeGrafter"/>
</dbReference>
<evidence type="ECO:0000256" key="4">
    <source>
        <dbReference type="ARBA" id="ARBA00022691"/>
    </source>
</evidence>
<name>A0A9P7BB80_MAUEX</name>
<dbReference type="EC" id="2.1.1.-" evidence="8"/>
<dbReference type="InterPro" id="IPR029063">
    <property type="entry name" value="SAM-dependent_MTases_sf"/>
</dbReference>
<evidence type="ECO:0000256" key="8">
    <source>
        <dbReference type="RuleBase" id="RU362106"/>
    </source>
</evidence>
<dbReference type="OrthoDB" id="16079at2759"/>
<comment type="subcellular location">
    <subcellularLocation>
        <location evidence="1">Mitochondrion</location>
    </subcellularLocation>
</comment>
<dbReference type="GO" id="GO:0006391">
    <property type="term" value="P:transcription initiation at mitochondrial promoter"/>
    <property type="evidence" value="ECO:0007669"/>
    <property type="project" value="TreeGrafter"/>
</dbReference>
<keyword evidence="8" id="KW-0698">rRNA processing</keyword>
<evidence type="ECO:0000313" key="10">
    <source>
        <dbReference type="Proteomes" id="UP000750334"/>
    </source>
</evidence>
<dbReference type="SUPFAM" id="SSF53335">
    <property type="entry name" value="S-adenosyl-L-methionine-dependent methyltransferases"/>
    <property type="match status" value="1"/>
</dbReference>
<dbReference type="Pfam" id="PF00398">
    <property type="entry name" value="RrnaAD"/>
    <property type="match status" value="1"/>
</dbReference>
<keyword evidence="4 7" id="KW-0949">S-adenosyl-L-methionine</keyword>
<evidence type="ECO:0000256" key="1">
    <source>
        <dbReference type="ARBA" id="ARBA00004173"/>
    </source>
</evidence>
<dbReference type="GO" id="GO:0034245">
    <property type="term" value="C:mitochondrial DNA-directed RNA polymerase complex"/>
    <property type="evidence" value="ECO:0007669"/>
    <property type="project" value="TreeGrafter"/>
</dbReference>
<comment type="caution">
    <text evidence="7">Lacks conserved residue(s) required for the propagation of feature annotation.</text>
</comment>
<evidence type="ECO:0000256" key="3">
    <source>
        <dbReference type="ARBA" id="ARBA00022679"/>
    </source>
</evidence>
<comment type="similarity">
    <text evidence="7 8">Belongs to the class I-like SAM-binding methyltransferase superfamily. rRNA adenine N(6)-methyltransferase family.</text>
</comment>
<sequence>MLAPLTPKTLSEIKVFYKFRYLSSPEVLKKIFDRLRLEDTYGDCKDLKVLDLYPGPAQQSLIFNNRYHPKQHLLMDSRPQFTSFWKKNFKKSPFQMSTLNPYDWESYLMLIDHQRIFMPEKQARDHINDKFLIMGNLTDKKMEGLLMQWYNCIGQKNWLQRFGRVKMLLWVPTSSAIKLLSPTYSTTRAKCSVVAETFTDSKLIALTQDDESELFDKKVIDKHNPIWIDYSSTLPLKISKSTKSPMCLLEIDPSDVQLDKENWDYITQQLMIQKRTPLKEALESLGPGASEFFEKEIKDNDFMNRWPQSLSAEEFIYLSDIYYRWPFKPDMFMNLFNPRQDD</sequence>
<accession>A0A9P7BB80</accession>
<dbReference type="InterPro" id="IPR001737">
    <property type="entry name" value="KsgA/Erm"/>
</dbReference>
<evidence type="ECO:0000256" key="2">
    <source>
        <dbReference type="ARBA" id="ARBA00022603"/>
    </source>
</evidence>
<feature type="binding site" evidence="7">
    <location>
        <position position="136"/>
    </location>
    <ligand>
        <name>S-adenosyl-L-methionine</name>
        <dbReference type="ChEBI" id="CHEBI:59789"/>
    </ligand>
</feature>
<dbReference type="PROSITE" id="PS51689">
    <property type="entry name" value="SAM_RNA_A_N6_MT"/>
    <property type="match status" value="1"/>
</dbReference>
<comment type="caution">
    <text evidence="9">The sequence shown here is derived from an EMBL/GenBank/DDBJ whole genome shotgun (WGS) entry which is preliminary data.</text>
</comment>
<protein>
    <recommendedName>
        <fullName evidence="8">rRNA adenine N(6)-methyltransferase</fullName>
        <ecNumber evidence="8">2.1.1.-</ecNumber>
    </recommendedName>
</protein>
<dbReference type="InterPro" id="IPR023165">
    <property type="entry name" value="rRNA_Ade_diMease-like_C"/>
</dbReference>
<dbReference type="GO" id="GO:0000179">
    <property type="term" value="F:rRNA (adenine-N6,N6-)-dimethyltransferase activity"/>
    <property type="evidence" value="ECO:0007669"/>
    <property type="project" value="UniProtKB-UniRule"/>
</dbReference>
<dbReference type="GO" id="GO:0034246">
    <property type="term" value="F:mitochondrial transcription factor activity"/>
    <property type="evidence" value="ECO:0007669"/>
    <property type="project" value="TreeGrafter"/>
</dbReference>
<dbReference type="Gene3D" id="3.40.50.150">
    <property type="entry name" value="Vaccinia Virus protein VP39"/>
    <property type="match status" value="1"/>
</dbReference>
<comment type="function">
    <text evidence="6">Mitochondrial transcription factor that confers selective promoter recognition on the core subunit of the yeast mitochondrial RNA polymerase. Interacts with DNA in a non-specific manner.</text>
</comment>
<keyword evidence="5 7" id="KW-0694">RNA-binding</keyword>